<keyword evidence="12" id="KW-0813">Transport</keyword>
<gene>
    <name evidence="12 13" type="primary">crcB</name>
    <name evidence="12" type="synonym">fluC</name>
    <name evidence="13" type="ORF">GCM10011369_16290</name>
</gene>
<protein>
    <recommendedName>
        <fullName evidence="12">Fluoride-specific ion channel FluC</fullName>
    </recommendedName>
</protein>
<dbReference type="RefSeq" id="WP_087505387.1">
    <property type="nucleotide sequence ID" value="NZ_BMDX01000006.1"/>
</dbReference>
<feature type="transmembrane region" description="Helical" evidence="12">
    <location>
        <begin position="36"/>
        <end position="58"/>
    </location>
</feature>
<evidence type="ECO:0000256" key="5">
    <source>
        <dbReference type="ARBA" id="ARBA00022989"/>
    </source>
</evidence>
<comment type="function">
    <text evidence="12">Fluoride-specific ion channel. Important for reducing fluoride concentration in the cell, thus reducing its toxicity.</text>
</comment>
<dbReference type="Proteomes" id="UP000619743">
    <property type="component" value="Unassembled WGS sequence"/>
</dbReference>
<keyword evidence="6 12" id="KW-0915">Sodium</keyword>
<dbReference type="HAMAP" id="MF_00454">
    <property type="entry name" value="FluC"/>
    <property type="match status" value="1"/>
</dbReference>
<feature type="transmembrane region" description="Helical" evidence="12">
    <location>
        <begin position="70"/>
        <end position="87"/>
    </location>
</feature>
<dbReference type="InterPro" id="IPR003691">
    <property type="entry name" value="FluC"/>
</dbReference>
<keyword evidence="9 12" id="KW-0407">Ion channel</keyword>
<keyword evidence="5 12" id="KW-1133">Transmembrane helix</keyword>
<name>A0A8J2XM44_9GAMM</name>
<feature type="binding site" evidence="12">
    <location>
        <position position="78"/>
    </location>
    <ligand>
        <name>Na(+)</name>
        <dbReference type="ChEBI" id="CHEBI:29101"/>
        <note>structural</note>
    </ligand>
</feature>
<comment type="activity regulation">
    <text evidence="12">Na(+) is not transported, but it plays an essential structural role and its presence is essential for fluoride channel function.</text>
</comment>
<comment type="similarity">
    <text evidence="10 12">Belongs to the fluoride channel Fluc/FEX (TC 1.A.43) family.</text>
</comment>
<keyword evidence="14" id="KW-1185">Reference proteome</keyword>
<evidence type="ECO:0000256" key="4">
    <source>
        <dbReference type="ARBA" id="ARBA00022692"/>
    </source>
</evidence>
<dbReference type="NCBIfam" id="NF010796">
    <property type="entry name" value="PRK14200.1"/>
    <property type="match status" value="1"/>
</dbReference>
<comment type="subcellular location">
    <subcellularLocation>
        <location evidence="1 12">Cell membrane</location>
        <topology evidence="1 12">Multi-pass membrane protein</topology>
    </subcellularLocation>
</comment>
<organism evidence="13 14">
    <name type="scientific">Neiella marina</name>
    <dbReference type="NCBI Taxonomy" id="508461"/>
    <lineage>
        <taxon>Bacteria</taxon>
        <taxon>Pseudomonadati</taxon>
        <taxon>Pseudomonadota</taxon>
        <taxon>Gammaproteobacteria</taxon>
        <taxon>Alteromonadales</taxon>
        <taxon>Echinimonadaceae</taxon>
        <taxon>Neiella</taxon>
    </lineage>
</organism>
<comment type="catalytic activity">
    <reaction evidence="11">
        <text>fluoride(in) = fluoride(out)</text>
        <dbReference type="Rhea" id="RHEA:76159"/>
        <dbReference type="ChEBI" id="CHEBI:17051"/>
    </reaction>
    <physiologicalReaction direction="left-to-right" evidence="11">
        <dbReference type="Rhea" id="RHEA:76160"/>
    </physiologicalReaction>
</comment>
<accession>A0A8J2XM44</accession>
<dbReference type="GO" id="GO:0005886">
    <property type="term" value="C:plasma membrane"/>
    <property type="evidence" value="ECO:0007669"/>
    <property type="project" value="UniProtKB-SubCell"/>
</dbReference>
<keyword evidence="4 12" id="KW-0812">Transmembrane</keyword>
<evidence type="ECO:0000256" key="3">
    <source>
        <dbReference type="ARBA" id="ARBA00022519"/>
    </source>
</evidence>
<dbReference type="PANTHER" id="PTHR28259:SF1">
    <property type="entry name" value="FLUORIDE EXPORT PROTEIN 1-RELATED"/>
    <property type="match status" value="1"/>
</dbReference>
<proteinExistence type="inferred from homology"/>
<dbReference type="NCBIfam" id="TIGR00494">
    <property type="entry name" value="crcB"/>
    <property type="match status" value="1"/>
</dbReference>
<dbReference type="GO" id="GO:0140114">
    <property type="term" value="P:cellular detoxification of fluoride"/>
    <property type="evidence" value="ECO:0007669"/>
    <property type="project" value="UniProtKB-UniRule"/>
</dbReference>
<keyword evidence="8 12" id="KW-0472">Membrane</keyword>
<evidence type="ECO:0000256" key="9">
    <source>
        <dbReference type="ARBA" id="ARBA00023303"/>
    </source>
</evidence>
<evidence type="ECO:0000256" key="7">
    <source>
        <dbReference type="ARBA" id="ARBA00023065"/>
    </source>
</evidence>
<comment type="caution">
    <text evidence="13">The sequence shown here is derived from an EMBL/GenBank/DDBJ whole genome shotgun (WGS) entry which is preliminary data.</text>
</comment>
<feature type="transmembrane region" description="Helical" evidence="12">
    <location>
        <begin position="7"/>
        <end position="24"/>
    </location>
</feature>
<dbReference type="PANTHER" id="PTHR28259">
    <property type="entry name" value="FLUORIDE EXPORT PROTEIN 1-RELATED"/>
    <property type="match status" value="1"/>
</dbReference>
<dbReference type="GO" id="GO:0062054">
    <property type="term" value="F:fluoride channel activity"/>
    <property type="evidence" value="ECO:0007669"/>
    <property type="project" value="UniProtKB-UniRule"/>
</dbReference>
<dbReference type="Pfam" id="PF02537">
    <property type="entry name" value="CRCB"/>
    <property type="match status" value="1"/>
</dbReference>
<reference evidence="14" key="1">
    <citation type="journal article" date="2019" name="Int. J. Syst. Evol. Microbiol.">
        <title>The Global Catalogue of Microorganisms (GCM) 10K type strain sequencing project: providing services to taxonomists for standard genome sequencing and annotation.</title>
        <authorList>
            <consortium name="The Broad Institute Genomics Platform"/>
            <consortium name="The Broad Institute Genome Sequencing Center for Infectious Disease"/>
            <person name="Wu L."/>
            <person name="Ma J."/>
        </authorList>
    </citation>
    <scope>NUCLEOTIDE SEQUENCE [LARGE SCALE GENOMIC DNA]</scope>
    <source>
        <strain evidence="14">CGMCC 1.10130</strain>
    </source>
</reference>
<keyword evidence="2 12" id="KW-1003">Cell membrane</keyword>
<dbReference type="GO" id="GO:0046872">
    <property type="term" value="F:metal ion binding"/>
    <property type="evidence" value="ECO:0007669"/>
    <property type="project" value="UniProtKB-KW"/>
</dbReference>
<evidence type="ECO:0000256" key="10">
    <source>
        <dbReference type="ARBA" id="ARBA00035120"/>
    </source>
</evidence>
<keyword evidence="3" id="KW-0997">Cell inner membrane</keyword>
<feature type="transmembrane region" description="Helical" evidence="12">
    <location>
        <begin position="99"/>
        <end position="124"/>
    </location>
</feature>
<evidence type="ECO:0000256" key="6">
    <source>
        <dbReference type="ARBA" id="ARBA00023053"/>
    </source>
</evidence>
<keyword evidence="12" id="KW-0479">Metal-binding</keyword>
<evidence type="ECO:0000256" key="8">
    <source>
        <dbReference type="ARBA" id="ARBA00023136"/>
    </source>
</evidence>
<evidence type="ECO:0000256" key="12">
    <source>
        <dbReference type="HAMAP-Rule" id="MF_00454"/>
    </source>
</evidence>
<evidence type="ECO:0000313" key="14">
    <source>
        <dbReference type="Proteomes" id="UP000619743"/>
    </source>
</evidence>
<sequence>MNYLPTLGFVAAGGAIGACLRFLISDFCVQLFGKGFPYGTLTVNIIGSFCMGAMFIALQQAQISDSPWRALISVGMLGALTTFSTFSMDNLALLHQGAILKLVANIILNVILCFAAVAVGYYLFQKQ</sequence>
<feature type="binding site" evidence="12">
    <location>
        <position position="81"/>
    </location>
    <ligand>
        <name>Na(+)</name>
        <dbReference type="ChEBI" id="CHEBI:29101"/>
        <note>structural</note>
    </ligand>
</feature>
<dbReference type="OrthoDB" id="9806299at2"/>
<evidence type="ECO:0000313" key="13">
    <source>
        <dbReference type="EMBL" id="GGA75166.1"/>
    </source>
</evidence>
<dbReference type="AlphaFoldDB" id="A0A8J2XM44"/>
<keyword evidence="7 12" id="KW-0406">Ion transport</keyword>
<evidence type="ECO:0000256" key="2">
    <source>
        <dbReference type="ARBA" id="ARBA00022475"/>
    </source>
</evidence>
<evidence type="ECO:0000256" key="1">
    <source>
        <dbReference type="ARBA" id="ARBA00004651"/>
    </source>
</evidence>
<dbReference type="EMBL" id="BMDX01000006">
    <property type="protein sequence ID" value="GGA75166.1"/>
    <property type="molecule type" value="Genomic_DNA"/>
</dbReference>
<evidence type="ECO:0000256" key="11">
    <source>
        <dbReference type="ARBA" id="ARBA00035585"/>
    </source>
</evidence>